<evidence type="ECO:0000313" key="2">
    <source>
        <dbReference type="EMBL" id="MFC4033020.1"/>
    </source>
</evidence>
<dbReference type="Proteomes" id="UP001595765">
    <property type="component" value="Unassembled WGS sequence"/>
</dbReference>
<keyword evidence="1" id="KW-0812">Transmembrane</keyword>
<proteinExistence type="predicted"/>
<gene>
    <name evidence="2" type="ORF">ACFO3J_16215</name>
</gene>
<evidence type="ECO:0000313" key="3">
    <source>
        <dbReference type="Proteomes" id="UP001595765"/>
    </source>
</evidence>
<dbReference type="EMBL" id="JBHSBB010000010">
    <property type="protein sequence ID" value="MFC4033020.1"/>
    <property type="molecule type" value="Genomic_DNA"/>
</dbReference>
<keyword evidence="1" id="KW-0472">Membrane</keyword>
<dbReference type="RefSeq" id="WP_386430239.1">
    <property type="nucleotide sequence ID" value="NZ_JBHSBB010000010.1"/>
</dbReference>
<keyword evidence="3" id="KW-1185">Reference proteome</keyword>
<dbReference type="Pfam" id="PF19560">
    <property type="entry name" value="DUF6082"/>
    <property type="match status" value="1"/>
</dbReference>
<evidence type="ECO:0000256" key="1">
    <source>
        <dbReference type="SAM" id="Phobius"/>
    </source>
</evidence>
<keyword evidence="1" id="KW-1133">Transmembrane helix</keyword>
<organism evidence="2 3">
    <name type="scientific">Streptomyces polygonati</name>
    <dbReference type="NCBI Taxonomy" id="1617087"/>
    <lineage>
        <taxon>Bacteria</taxon>
        <taxon>Bacillati</taxon>
        <taxon>Actinomycetota</taxon>
        <taxon>Actinomycetes</taxon>
        <taxon>Kitasatosporales</taxon>
        <taxon>Streptomycetaceae</taxon>
        <taxon>Streptomyces</taxon>
    </lineage>
</organism>
<feature type="transmembrane region" description="Helical" evidence="1">
    <location>
        <begin position="35"/>
        <end position="58"/>
    </location>
</feature>
<protein>
    <submittedName>
        <fullName evidence="2">DUF6082 family protein</fullName>
    </submittedName>
</protein>
<accession>A0ABV8HM73</accession>
<dbReference type="InterPro" id="IPR045728">
    <property type="entry name" value="DUF6082"/>
</dbReference>
<reference evidence="3" key="1">
    <citation type="journal article" date="2019" name="Int. J. Syst. Evol. Microbiol.">
        <title>The Global Catalogue of Microorganisms (GCM) 10K type strain sequencing project: providing services to taxonomists for standard genome sequencing and annotation.</title>
        <authorList>
            <consortium name="The Broad Institute Genomics Platform"/>
            <consortium name="The Broad Institute Genome Sequencing Center for Infectious Disease"/>
            <person name="Wu L."/>
            <person name="Ma J."/>
        </authorList>
    </citation>
    <scope>NUCLEOTIDE SEQUENCE [LARGE SCALE GENOMIC DNA]</scope>
    <source>
        <strain evidence="3">CGMCC 4.7237</strain>
    </source>
</reference>
<name>A0ABV8HM73_9ACTN</name>
<sequence>MSGLLFAALIVATPFLLQAVSPGDANWGKLSEISQAYGAVSVPLSAAALAGVVASLAYQARQTRIAQEDAHRSTHRELILLALASPALRPCWEPPFVPMTSAEWERIAFTNLIMSGWENAFRLGSLSDDQLRLTLRGHFSGAPARMHWANARDSWIELVEHGTDRRARDFARITEECFQAAVLAGPGVQAADYFIPEPTNGAGGGGS</sequence>
<comment type="caution">
    <text evidence="2">The sequence shown here is derived from an EMBL/GenBank/DDBJ whole genome shotgun (WGS) entry which is preliminary data.</text>
</comment>